<dbReference type="Gene3D" id="3.40.190.10">
    <property type="entry name" value="Periplasmic binding protein-like II"/>
    <property type="match status" value="1"/>
</dbReference>
<proteinExistence type="inferred from homology"/>
<organism evidence="3 4">
    <name type="scientific">Neoroseomonas alkaliterrae</name>
    <dbReference type="NCBI Taxonomy" id="1452450"/>
    <lineage>
        <taxon>Bacteria</taxon>
        <taxon>Pseudomonadati</taxon>
        <taxon>Pseudomonadota</taxon>
        <taxon>Alphaproteobacteria</taxon>
        <taxon>Acetobacterales</taxon>
        <taxon>Acetobacteraceae</taxon>
        <taxon>Neoroseomonas</taxon>
    </lineage>
</organism>
<protein>
    <submittedName>
        <fullName evidence="3">Tripartite-type tricarboxylate transporter receptor subunit TctC</fullName>
    </submittedName>
</protein>
<dbReference type="PANTHER" id="PTHR42928:SF5">
    <property type="entry name" value="BLR1237 PROTEIN"/>
    <property type="match status" value="1"/>
</dbReference>
<feature type="signal peptide" evidence="2">
    <location>
        <begin position="1"/>
        <end position="25"/>
    </location>
</feature>
<dbReference type="InterPro" id="IPR006311">
    <property type="entry name" value="TAT_signal"/>
</dbReference>
<dbReference type="InterPro" id="IPR042100">
    <property type="entry name" value="Bug_dom1"/>
</dbReference>
<evidence type="ECO:0000256" key="2">
    <source>
        <dbReference type="SAM" id="SignalP"/>
    </source>
</evidence>
<feature type="chain" id="PRO_5032822582" evidence="2">
    <location>
        <begin position="26"/>
        <end position="360"/>
    </location>
</feature>
<reference evidence="3 4" key="1">
    <citation type="submission" date="2020-08" db="EMBL/GenBank/DDBJ databases">
        <title>Genomic Encyclopedia of Type Strains, Phase IV (KMG-IV): sequencing the most valuable type-strain genomes for metagenomic binning, comparative biology and taxonomic classification.</title>
        <authorList>
            <person name="Goeker M."/>
        </authorList>
    </citation>
    <scope>NUCLEOTIDE SEQUENCE [LARGE SCALE GENOMIC DNA]</scope>
    <source>
        <strain evidence="3 4">DSM 25895</strain>
    </source>
</reference>
<accession>A0A840Y328</accession>
<comment type="similarity">
    <text evidence="1">Belongs to the UPF0065 (bug) family.</text>
</comment>
<dbReference type="PANTHER" id="PTHR42928">
    <property type="entry name" value="TRICARBOXYLATE-BINDING PROTEIN"/>
    <property type="match status" value="1"/>
</dbReference>
<dbReference type="Gene3D" id="3.40.190.150">
    <property type="entry name" value="Bordetella uptake gene, domain 1"/>
    <property type="match status" value="1"/>
</dbReference>
<dbReference type="PROSITE" id="PS51318">
    <property type="entry name" value="TAT"/>
    <property type="match status" value="1"/>
</dbReference>
<keyword evidence="3" id="KW-0675">Receptor</keyword>
<gene>
    <name evidence="3" type="ORF">FHS88_002917</name>
</gene>
<dbReference type="RefSeq" id="WP_184486004.1">
    <property type="nucleotide sequence ID" value="NZ_JAAEDJ010000167.1"/>
</dbReference>
<dbReference type="EMBL" id="JACIJE010000008">
    <property type="protein sequence ID" value="MBB5690777.1"/>
    <property type="molecule type" value="Genomic_DNA"/>
</dbReference>
<keyword evidence="4" id="KW-1185">Reference proteome</keyword>
<evidence type="ECO:0000256" key="1">
    <source>
        <dbReference type="ARBA" id="ARBA00006987"/>
    </source>
</evidence>
<name>A0A840Y328_9PROT</name>
<dbReference type="InterPro" id="IPR005064">
    <property type="entry name" value="BUG"/>
</dbReference>
<evidence type="ECO:0000313" key="4">
    <source>
        <dbReference type="Proteomes" id="UP000562254"/>
    </source>
</evidence>
<dbReference type="Proteomes" id="UP000562254">
    <property type="component" value="Unassembled WGS sequence"/>
</dbReference>
<keyword evidence="2" id="KW-0732">Signal</keyword>
<comment type="caution">
    <text evidence="3">The sequence shown here is derived from an EMBL/GenBank/DDBJ whole genome shotgun (WGS) entry which is preliminary data.</text>
</comment>
<dbReference type="AlphaFoldDB" id="A0A840Y328"/>
<evidence type="ECO:0000313" key="3">
    <source>
        <dbReference type="EMBL" id="MBB5690777.1"/>
    </source>
</evidence>
<sequence length="360" mass="38654">MPILSRRALLGAAAIGATAPLTAQAQANFAGRTIEFVIPFAEAGGSDVWARFLSPFLARHLPGQPTVIVRNVPGGGSIIGANDFAQRARPDGSAIFGPSASTHLPFLLGDRRVRYDYAKWTPLIVSPTGGVLYVSSRLGISRTDQVAELRGKELVFPSQGATGLDIVAILALHLLGLNARYVFGMRGRGDARLAVERGDANADHQTTPAWNTQVMPMVRAGAAVPLFSYGVPDAQGNVQRDPSFPEIPTFEEVYRTLHGRAPDGLPYQAYRACSVAAFAGQKPAVIPSDTPAPIIAAFRKAFEDAVKDPELIARRGDILGDYPQAVGAEADALYRTATTISPEAREWVRNFLTQNHNVRF</sequence>